<dbReference type="PANTHER" id="PTHR38795">
    <property type="entry name" value="DUF6604 DOMAIN-CONTAINING PROTEIN"/>
    <property type="match status" value="1"/>
</dbReference>
<evidence type="ECO:0000313" key="3">
    <source>
        <dbReference type="EMBL" id="KAF9697304.1"/>
    </source>
</evidence>
<evidence type="ECO:0000256" key="1">
    <source>
        <dbReference type="SAM" id="MobiDB-lite"/>
    </source>
</evidence>
<sequence>MHKSNKWRRRIIRLLDDLLLDLQSLPPTAAQAAVFEKPSTESDRADSMFEGVEGVETTESLYFTDPMKIPTTKDPVIYKLKPYDEDTAFAIYCLFQDATYLRLFSARAWREFRLGAIGIQTATFCTNVVCSSIEELSAVFLEEFGRFGATESSRVHTNIDSFFRQHCGTDAVLTDGVNPDCEDVSFARNAKRRLGFYINALSCSRITRLLFESFIARPGQYWGTTLDDMRLLKSLYQLRLLSTMSGPGPTVWKMDCIYPTSSSLVNGALDTDSAFAAQILWDIQQEVDPQTAGVEDILARVSQDMHSVYLNYDHEWYSEKVKGDHRTRDKRMEKQFTFISETITHISKFQIDMEWAEHLFGRQCSFPGFQLLSHVPLLVGQQVAQYRYECQESFTDITNGYGHVLTAMHLYNAAKESGSLGTVRWEDMEFVIHQQCYNRVFAGDPPADNSEYLSRFCFVYGLDQTKFKSDRKPVKMDRVKNDIHIKGSSPRRLECPSEYIREYSKLKKGATASYTTLGSIDRITAMEEYVNNQLDQCSFHGQPSTIGFLIAAKEAYENDEEALTFDIYDFHMRCCRLLRSIRDLCLREAPEDYPAVRFAGDDGLNTILAELLRDLSSVPRHHEPMWPKAVKLLWDLIEMEGSICVNAASVRVAMTTLEVTENDDKGSSDGSESETALETPLEHQSPSAETNERRPEEENRARSHHEAQSARSGSGSDVEDERKEPGASSFDDSPLTAGG</sequence>
<evidence type="ECO:0000259" key="2">
    <source>
        <dbReference type="Pfam" id="PF20253"/>
    </source>
</evidence>
<dbReference type="EMBL" id="RZGK01000008">
    <property type="protein sequence ID" value="KAF9697304.1"/>
    <property type="molecule type" value="Genomic_DNA"/>
</dbReference>
<feature type="compositionally biased region" description="Basic and acidic residues" evidence="1">
    <location>
        <begin position="690"/>
        <end position="708"/>
    </location>
</feature>
<gene>
    <name evidence="3" type="ORF">EKO04_004983</name>
</gene>
<comment type="caution">
    <text evidence="3">The sequence shown here is derived from an EMBL/GenBank/DDBJ whole genome shotgun (WGS) entry which is preliminary data.</text>
</comment>
<reference evidence="3" key="1">
    <citation type="submission" date="2018-12" db="EMBL/GenBank/DDBJ databases">
        <authorList>
            <person name="Syme R.A."/>
            <person name="Farfan-Caceres L."/>
            <person name="Lichtenzveig J."/>
        </authorList>
    </citation>
    <scope>NUCLEOTIDE SEQUENCE</scope>
    <source>
        <strain evidence="3">Al4</strain>
    </source>
</reference>
<name>A0A8H7J5L3_9PLEO</name>
<dbReference type="InterPro" id="IPR046539">
    <property type="entry name" value="DUF6604"/>
</dbReference>
<reference evidence="3" key="2">
    <citation type="submission" date="2020-09" db="EMBL/GenBank/DDBJ databases">
        <title>Reference genome assembly for Australian Ascochyta lentis isolate Al4.</title>
        <authorList>
            <person name="Lee R.C."/>
            <person name="Farfan-Caceres L.M."/>
            <person name="Debler J.W."/>
            <person name="Williams A.H."/>
            <person name="Henares B.M."/>
        </authorList>
    </citation>
    <scope>NUCLEOTIDE SEQUENCE</scope>
    <source>
        <strain evidence="3">Al4</strain>
    </source>
</reference>
<keyword evidence="4" id="KW-1185">Reference proteome</keyword>
<proteinExistence type="predicted"/>
<feature type="domain" description="DUF6604" evidence="2">
    <location>
        <begin position="2"/>
        <end position="140"/>
    </location>
</feature>
<organism evidence="3 4">
    <name type="scientific">Ascochyta lentis</name>
    <dbReference type="NCBI Taxonomy" id="205686"/>
    <lineage>
        <taxon>Eukaryota</taxon>
        <taxon>Fungi</taxon>
        <taxon>Dikarya</taxon>
        <taxon>Ascomycota</taxon>
        <taxon>Pezizomycotina</taxon>
        <taxon>Dothideomycetes</taxon>
        <taxon>Pleosporomycetidae</taxon>
        <taxon>Pleosporales</taxon>
        <taxon>Pleosporineae</taxon>
        <taxon>Didymellaceae</taxon>
        <taxon>Ascochyta</taxon>
    </lineage>
</organism>
<dbReference type="OrthoDB" id="3640263at2759"/>
<dbReference type="AlphaFoldDB" id="A0A8H7J5L3"/>
<evidence type="ECO:0000313" key="4">
    <source>
        <dbReference type="Proteomes" id="UP000651452"/>
    </source>
</evidence>
<protein>
    <recommendedName>
        <fullName evidence="2">DUF6604 domain-containing protein</fullName>
    </recommendedName>
</protein>
<feature type="region of interest" description="Disordered" evidence="1">
    <location>
        <begin position="660"/>
        <end position="739"/>
    </location>
</feature>
<accession>A0A8H7J5L3</accession>
<dbReference type="PANTHER" id="PTHR38795:SF1">
    <property type="entry name" value="DUF6604 DOMAIN-CONTAINING PROTEIN"/>
    <property type="match status" value="1"/>
</dbReference>
<dbReference type="Pfam" id="PF20253">
    <property type="entry name" value="DUF6604"/>
    <property type="match status" value="1"/>
</dbReference>
<dbReference type="Proteomes" id="UP000651452">
    <property type="component" value="Unassembled WGS sequence"/>
</dbReference>